<dbReference type="GO" id="GO:0004673">
    <property type="term" value="F:protein histidine kinase activity"/>
    <property type="evidence" value="ECO:0007669"/>
    <property type="project" value="UniProtKB-EC"/>
</dbReference>
<dbReference type="InterPro" id="IPR050482">
    <property type="entry name" value="Sensor_HK_TwoCompSys"/>
</dbReference>
<evidence type="ECO:0000256" key="2">
    <source>
        <dbReference type="ARBA" id="ARBA00012438"/>
    </source>
</evidence>
<accession>A0AAE3GGW2</accession>
<keyword evidence="7" id="KW-1185">Reference proteome</keyword>
<keyword evidence="5" id="KW-0902">Two-component regulatory system</keyword>
<dbReference type="InterPro" id="IPR036890">
    <property type="entry name" value="HATPase_C_sf"/>
</dbReference>
<dbReference type="EC" id="2.7.13.3" evidence="2"/>
<dbReference type="PANTHER" id="PTHR24421:SF10">
    <property type="entry name" value="NITRATE_NITRITE SENSOR PROTEIN NARQ"/>
    <property type="match status" value="1"/>
</dbReference>
<evidence type="ECO:0000313" key="7">
    <source>
        <dbReference type="Proteomes" id="UP001206128"/>
    </source>
</evidence>
<organism evidence="6 7">
    <name type="scientific">Goodfellowiella coeruleoviolacea</name>
    <dbReference type="NCBI Taxonomy" id="334858"/>
    <lineage>
        <taxon>Bacteria</taxon>
        <taxon>Bacillati</taxon>
        <taxon>Actinomycetota</taxon>
        <taxon>Actinomycetes</taxon>
        <taxon>Pseudonocardiales</taxon>
        <taxon>Pseudonocardiaceae</taxon>
        <taxon>Goodfellowiella</taxon>
    </lineage>
</organism>
<dbReference type="Gene3D" id="3.30.565.10">
    <property type="entry name" value="Histidine kinase-like ATPase, C-terminal domain"/>
    <property type="match status" value="1"/>
</dbReference>
<protein>
    <recommendedName>
        <fullName evidence="2">histidine kinase</fullName>
        <ecNumber evidence="2">2.7.13.3</ecNumber>
    </recommendedName>
</protein>
<evidence type="ECO:0000256" key="5">
    <source>
        <dbReference type="ARBA" id="ARBA00023012"/>
    </source>
</evidence>
<keyword evidence="4" id="KW-0418">Kinase</keyword>
<dbReference type="GO" id="GO:0000160">
    <property type="term" value="P:phosphorelay signal transduction system"/>
    <property type="evidence" value="ECO:0007669"/>
    <property type="project" value="UniProtKB-KW"/>
</dbReference>
<evidence type="ECO:0000256" key="3">
    <source>
        <dbReference type="ARBA" id="ARBA00022679"/>
    </source>
</evidence>
<proteinExistence type="predicted"/>
<evidence type="ECO:0000313" key="6">
    <source>
        <dbReference type="EMBL" id="MCP2167130.1"/>
    </source>
</evidence>
<dbReference type="CDD" id="cd16917">
    <property type="entry name" value="HATPase_UhpB-NarQ-NarX-like"/>
    <property type="match status" value="1"/>
</dbReference>
<dbReference type="EMBL" id="JAMTCK010000009">
    <property type="protein sequence ID" value="MCP2167130.1"/>
    <property type="molecule type" value="Genomic_DNA"/>
</dbReference>
<name>A0AAE3GGW2_9PSEU</name>
<comment type="catalytic activity">
    <reaction evidence="1">
        <text>ATP + protein L-histidine = ADP + protein N-phospho-L-histidine.</text>
        <dbReference type="EC" id="2.7.13.3"/>
    </reaction>
</comment>
<comment type="caution">
    <text evidence="6">The sequence shown here is derived from an EMBL/GenBank/DDBJ whole genome shotgun (WGS) entry which is preliminary data.</text>
</comment>
<dbReference type="Proteomes" id="UP001206128">
    <property type="component" value="Unassembled WGS sequence"/>
</dbReference>
<dbReference type="SUPFAM" id="SSF55874">
    <property type="entry name" value="ATPase domain of HSP90 chaperone/DNA topoisomerase II/histidine kinase"/>
    <property type="match status" value="1"/>
</dbReference>
<sequence length="148" mass="15333">MCELVDRIALSGVDARLEHVGEPVPLRAIAERALHRVVQESLTNATKHAPGAPITVRLGTARARPSGTLPTAHRPLARPAVGKGGRGLIDLAERGRVAGGVLTVGPSDSGFRATAALPHGDGVLVAGRAVEPSPASLAFEAEQPQVRW</sequence>
<evidence type="ECO:0000256" key="1">
    <source>
        <dbReference type="ARBA" id="ARBA00000085"/>
    </source>
</evidence>
<dbReference type="PANTHER" id="PTHR24421">
    <property type="entry name" value="NITRATE/NITRITE SENSOR PROTEIN NARX-RELATED"/>
    <property type="match status" value="1"/>
</dbReference>
<dbReference type="AlphaFoldDB" id="A0AAE3GGW2"/>
<reference evidence="6" key="1">
    <citation type="submission" date="2022-06" db="EMBL/GenBank/DDBJ databases">
        <title>Genomic Encyclopedia of Archaeal and Bacterial Type Strains, Phase II (KMG-II): from individual species to whole genera.</title>
        <authorList>
            <person name="Goeker M."/>
        </authorList>
    </citation>
    <scope>NUCLEOTIDE SEQUENCE</scope>
    <source>
        <strain evidence="6">DSM 43935</strain>
    </source>
</reference>
<gene>
    <name evidence="6" type="ORF">LX83_004003</name>
</gene>
<keyword evidence="3" id="KW-0808">Transferase</keyword>
<evidence type="ECO:0000256" key="4">
    <source>
        <dbReference type="ARBA" id="ARBA00022777"/>
    </source>
</evidence>